<evidence type="ECO:0000256" key="10">
    <source>
        <dbReference type="PIRSR" id="PIRSR602481-2"/>
    </source>
</evidence>
<comment type="cofactor">
    <cofactor evidence="9">
        <name>Zn(2+)</name>
        <dbReference type="ChEBI" id="CHEBI:29105"/>
    </cofactor>
    <text evidence="9">Binds 1 zinc ion per subunit.</text>
</comment>
<dbReference type="GO" id="GO:0005737">
    <property type="term" value="C:cytoplasm"/>
    <property type="evidence" value="ECO:0007669"/>
    <property type="project" value="UniProtKB-SubCell"/>
</dbReference>
<keyword evidence="8" id="KW-0804">Transcription</keyword>
<dbReference type="SUPFAM" id="SSF46785">
    <property type="entry name" value="Winged helix' DNA-binding domain"/>
    <property type="match status" value="1"/>
</dbReference>
<evidence type="ECO:0000313" key="12">
    <source>
        <dbReference type="Proteomes" id="UP001139179"/>
    </source>
</evidence>
<dbReference type="GO" id="GO:0000976">
    <property type="term" value="F:transcription cis-regulatory region binding"/>
    <property type="evidence" value="ECO:0007669"/>
    <property type="project" value="TreeGrafter"/>
</dbReference>
<feature type="binding site" evidence="9">
    <location>
        <position position="96"/>
    </location>
    <ligand>
        <name>Zn(2+)</name>
        <dbReference type="ChEBI" id="CHEBI:29105"/>
    </ligand>
</feature>
<evidence type="ECO:0000256" key="2">
    <source>
        <dbReference type="ARBA" id="ARBA00007957"/>
    </source>
</evidence>
<gene>
    <name evidence="11" type="ORF">M3202_05005</name>
</gene>
<evidence type="ECO:0000256" key="6">
    <source>
        <dbReference type="ARBA" id="ARBA00023015"/>
    </source>
</evidence>
<sequence>MNSTTALDILAKKGYKITDKREKIAQIFWKNNRFLSARAVHNVMKVDSPSLSLDTVYRNIRLFEELGILEATELNREKHYRFTCTDHHHPLICIHCGTVKKIDICPMDHLFDLPEGFLVTGHKFEIYGHCSDCHS</sequence>
<dbReference type="InterPro" id="IPR002481">
    <property type="entry name" value="FUR"/>
</dbReference>
<protein>
    <submittedName>
        <fullName evidence="11">Transcriptional repressor</fullName>
    </submittedName>
</protein>
<keyword evidence="7" id="KW-0238">DNA-binding</keyword>
<dbReference type="InterPro" id="IPR036388">
    <property type="entry name" value="WH-like_DNA-bd_sf"/>
</dbReference>
<dbReference type="Gene3D" id="3.30.1490.190">
    <property type="match status" value="1"/>
</dbReference>
<dbReference type="CDD" id="cd07153">
    <property type="entry name" value="Fur_like"/>
    <property type="match status" value="1"/>
</dbReference>
<feature type="binding site" evidence="10">
    <location>
        <position position="87"/>
    </location>
    <ligand>
        <name>Fe cation</name>
        <dbReference type="ChEBI" id="CHEBI:24875"/>
    </ligand>
</feature>
<dbReference type="Gene3D" id="1.10.10.10">
    <property type="entry name" value="Winged helix-like DNA-binding domain superfamily/Winged helix DNA-binding domain"/>
    <property type="match status" value="1"/>
</dbReference>
<dbReference type="PANTHER" id="PTHR33202:SF1">
    <property type="entry name" value="FERRIC UPTAKE REGULATION PROTEIN"/>
    <property type="match status" value="1"/>
</dbReference>
<accession>A0A9X2DNA1</accession>
<dbReference type="GO" id="GO:1900376">
    <property type="term" value="P:regulation of secondary metabolite biosynthetic process"/>
    <property type="evidence" value="ECO:0007669"/>
    <property type="project" value="TreeGrafter"/>
</dbReference>
<dbReference type="Pfam" id="PF01475">
    <property type="entry name" value="FUR"/>
    <property type="match status" value="1"/>
</dbReference>
<evidence type="ECO:0000256" key="8">
    <source>
        <dbReference type="ARBA" id="ARBA00023163"/>
    </source>
</evidence>
<feature type="binding site" evidence="9">
    <location>
        <position position="133"/>
    </location>
    <ligand>
        <name>Zn(2+)</name>
        <dbReference type="ChEBI" id="CHEBI:29105"/>
    </ligand>
</feature>
<evidence type="ECO:0000256" key="3">
    <source>
        <dbReference type="ARBA" id="ARBA00022490"/>
    </source>
</evidence>
<comment type="similarity">
    <text evidence="2">Belongs to the Fur family.</text>
</comment>
<dbReference type="Proteomes" id="UP001139179">
    <property type="component" value="Unassembled WGS sequence"/>
</dbReference>
<keyword evidence="9" id="KW-0479">Metal-binding</keyword>
<feature type="binding site" evidence="9">
    <location>
        <position position="93"/>
    </location>
    <ligand>
        <name>Zn(2+)</name>
        <dbReference type="ChEBI" id="CHEBI:29105"/>
    </ligand>
</feature>
<dbReference type="InterPro" id="IPR036390">
    <property type="entry name" value="WH_DNA-bd_sf"/>
</dbReference>
<evidence type="ECO:0000256" key="9">
    <source>
        <dbReference type="PIRSR" id="PIRSR602481-1"/>
    </source>
</evidence>
<evidence type="ECO:0000256" key="1">
    <source>
        <dbReference type="ARBA" id="ARBA00004496"/>
    </source>
</evidence>
<name>A0A9X2DNA1_9BACI</name>
<keyword evidence="3" id="KW-0963">Cytoplasm</keyword>
<organism evidence="11 12">
    <name type="scientific">Halalkalibacter oceani</name>
    <dbReference type="NCBI Taxonomy" id="1653776"/>
    <lineage>
        <taxon>Bacteria</taxon>
        <taxon>Bacillati</taxon>
        <taxon>Bacillota</taxon>
        <taxon>Bacilli</taxon>
        <taxon>Bacillales</taxon>
        <taxon>Bacillaceae</taxon>
        <taxon>Halalkalibacter</taxon>
    </lineage>
</organism>
<dbReference type="RefSeq" id="WP_251222255.1">
    <property type="nucleotide sequence ID" value="NZ_JAMBOL010000003.1"/>
</dbReference>
<comment type="caution">
    <text evidence="11">The sequence shown here is derived from an EMBL/GenBank/DDBJ whole genome shotgun (WGS) entry which is preliminary data.</text>
</comment>
<dbReference type="InterPro" id="IPR043135">
    <property type="entry name" value="Fur_C"/>
</dbReference>
<reference evidence="11" key="1">
    <citation type="submission" date="2022-05" db="EMBL/GenBank/DDBJ databases">
        <title>Comparative Genomics of Spacecraft Associated Microbes.</title>
        <authorList>
            <person name="Tran M.T."/>
            <person name="Wright A."/>
            <person name="Seuylemezian A."/>
            <person name="Eisen J."/>
            <person name="Coil D."/>
        </authorList>
    </citation>
    <scope>NUCLEOTIDE SEQUENCE</scope>
    <source>
        <strain evidence="11">214.1.1</strain>
    </source>
</reference>
<comment type="cofactor">
    <cofactor evidence="10">
        <name>Mn(2+)</name>
        <dbReference type="ChEBI" id="CHEBI:29035"/>
    </cofactor>
    <cofactor evidence="10">
        <name>Fe(2+)</name>
        <dbReference type="ChEBI" id="CHEBI:29033"/>
    </cofactor>
    <text evidence="10">Binds 1 Mn(2+) or Fe(2+) ion per subunit.</text>
</comment>
<proteinExistence type="inferred from homology"/>
<dbReference type="AlphaFoldDB" id="A0A9X2DNA1"/>
<feature type="binding site" evidence="9">
    <location>
        <position position="130"/>
    </location>
    <ligand>
        <name>Zn(2+)</name>
        <dbReference type="ChEBI" id="CHEBI:29105"/>
    </ligand>
</feature>
<dbReference type="GO" id="GO:0045892">
    <property type="term" value="P:negative regulation of DNA-templated transcription"/>
    <property type="evidence" value="ECO:0007669"/>
    <property type="project" value="TreeGrafter"/>
</dbReference>
<dbReference type="EMBL" id="JAMBOL010000003">
    <property type="protein sequence ID" value="MCM3713433.1"/>
    <property type="molecule type" value="Genomic_DNA"/>
</dbReference>
<evidence type="ECO:0000313" key="11">
    <source>
        <dbReference type="EMBL" id="MCM3713433.1"/>
    </source>
</evidence>
<keyword evidence="5 9" id="KW-0862">Zinc</keyword>
<evidence type="ECO:0000256" key="5">
    <source>
        <dbReference type="ARBA" id="ARBA00022833"/>
    </source>
</evidence>
<evidence type="ECO:0000256" key="7">
    <source>
        <dbReference type="ARBA" id="ARBA00023125"/>
    </source>
</evidence>
<keyword evidence="4" id="KW-0678">Repressor</keyword>
<dbReference type="GO" id="GO:0003700">
    <property type="term" value="F:DNA-binding transcription factor activity"/>
    <property type="evidence" value="ECO:0007669"/>
    <property type="project" value="InterPro"/>
</dbReference>
<keyword evidence="10" id="KW-0408">Iron</keyword>
<dbReference type="GO" id="GO:0008270">
    <property type="term" value="F:zinc ion binding"/>
    <property type="evidence" value="ECO:0007669"/>
    <property type="project" value="TreeGrafter"/>
</dbReference>
<evidence type="ECO:0000256" key="4">
    <source>
        <dbReference type="ARBA" id="ARBA00022491"/>
    </source>
</evidence>
<keyword evidence="12" id="KW-1185">Reference proteome</keyword>
<feature type="binding site" evidence="10">
    <location>
        <position position="122"/>
    </location>
    <ligand>
        <name>Fe cation</name>
        <dbReference type="ChEBI" id="CHEBI:24875"/>
    </ligand>
</feature>
<comment type="subcellular location">
    <subcellularLocation>
        <location evidence="1">Cytoplasm</location>
    </subcellularLocation>
</comment>
<keyword evidence="6" id="KW-0805">Transcription regulation</keyword>
<dbReference type="PANTHER" id="PTHR33202">
    <property type="entry name" value="ZINC UPTAKE REGULATION PROTEIN"/>
    <property type="match status" value="1"/>
</dbReference>